<dbReference type="GO" id="GO:0016887">
    <property type="term" value="F:ATP hydrolysis activity"/>
    <property type="evidence" value="ECO:0007669"/>
    <property type="project" value="InterPro"/>
</dbReference>
<keyword evidence="7" id="KW-0067">ATP-binding</keyword>
<dbReference type="PROSITE" id="PS00211">
    <property type="entry name" value="ABC_TRANSPORTER_1"/>
    <property type="match status" value="2"/>
</dbReference>
<dbReference type="InterPro" id="IPR011527">
    <property type="entry name" value="ABC1_TM_dom"/>
</dbReference>
<dbReference type="GO" id="GO:0140359">
    <property type="term" value="F:ABC-type transporter activity"/>
    <property type="evidence" value="ECO:0007669"/>
    <property type="project" value="InterPro"/>
</dbReference>
<keyword evidence="15" id="KW-1185">Reference proteome</keyword>
<evidence type="ECO:0000313" key="14">
    <source>
        <dbReference type="EMBL" id="KAG2436423.1"/>
    </source>
</evidence>
<keyword evidence="9 11" id="KW-0472">Membrane</keyword>
<dbReference type="CDD" id="cd03250">
    <property type="entry name" value="ABCC_MRP_domain1"/>
    <property type="match status" value="1"/>
</dbReference>
<dbReference type="EMBL" id="JAEHOC010000013">
    <property type="protein sequence ID" value="KAG2436423.1"/>
    <property type="molecule type" value="Genomic_DNA"/>
</dbReference>
<dbReference type="FunFam" id="3.40.50.300:FF:000163">
    <property type="entry name" value="Multidrug resistance-associated protein member 4"/>
    <property type="match status" value="1"/>
</dbReference>
<evidence type="ECO:0000256" key="6">
    <source>
        <dbReference type="ARBA" id="ARBA00022741"/>
    </source>
</evidence>
<dbReference type="Pfam" id="PF00005">
    <property type="entry name" value="ABC_tran"/>
    <property type="match status" value="2"/>
</dbReference>
<feature type="domain" description="ABC transmembrane type-1" evidence="13">
    <location>
        <begin position="1328"/>
        <end position="1566"/>
    </location>
</feature>
<dbReference type="InterPro" id="IPR003439">
    <property type="entry name" value="ABC_transporter-like_ATP-bd"/>
</dbReference>
<feature type="transmembrane region" description="Helical" evidence="11">
    <location>
        <begin position="1328"/>
        <end position="1345"/>
    </location>
</feature>
<keyword evidence="6" id="KW-0547">Nucleotide-binding</keyword>
<dbReference type="OrthoDB" id="6500128at2759"/>
<feature type="transmembrane region" description="Helical" evidence="11">
    <location>
        <begin position="270"/>
        <end position="290"/>
    </location>
</feature>
<feature type="transmembrane region" description="Helical" evidence="11">
    <location>
        <begin position="242"/>
        <end position="264"/>
    </location>
</feature>
<evidence type="ECO:0000313" key="15">
    <source>
        <dbReference type="Proteomes" id="UP000650467"/>
    </source>
</evidence>
<dbReference type="FunFam" id="3.40.50.300:FF:000997">
    <property type="entry name" value="Multidrug resistance-associated protein 1"/>
    <property type="match status" value="1"/>
</dbReference>
<evidence type="ECO:0000256" key="8">
    <source>
        <dbReference type="ARBA" id="ARBA00022989"/>
    </source>
</evidence>
<dbReference type="GO" id="GO:0005774">
    <property type="term" value="C:vacuolar membrane"/>
    <property type="evidence" value="ECO:0007669"/>
    <property type="project" value="UniProtKB-SubCell"/>
</dbReference>
<feature type="domain" description="ABC transporter" evidence="12">
    <location>
        <begin position="791"/>
        <end position="1025"/>
    </location>
</feature>
<dbReference type="CDD" id="cd18579">
    <property type="entry name" value="ABC_6TM_ABCC_D1"/>
    <property type="match status" value="1"/>
</dbReference>
<dbReference type="Proteomes" id="UP000650467">
    <property type="component" value="Unassembled WGS sequence"/>
</dbReference>
<feature type="domain" description="ABC transmembrane type-1" evidence="13">
    <location>
        <begin position="133"/>
        <end position="413"/>
    </location>
</feature>
<feature type="compositionally biased region" description="Acidic residues" evidence="10">
    <location>
        <begin position="1030"/>
        <end position="1042"/>
    </location>
</feature>
<keyword evidence="3" id="KW-0813">Transport</keyword>
<dbReference type="Gene3D" id="1.20.1560.10">
    <property type="entry name" value="ABC transporter type 1, transmembrane domain"/>
    <property type="match status" value="2"/>
</dbReference>
<evidence type="ECO:0000259" key="13">
    <source>
        <dbReference type="PROSITE" id="PS50929"/>
    </source>
</evidence>
<feature type="transmembrane region" description="Helical" evidence="11">
    <location>
        <begin position="1261"/>
        <end position="1282"/>
    </location>
</feature>
<feature type="transmembrane region" description="Helical" evidence="11">
    <location>
        <begin position="168"/>
        <end position="185"/>
    </location>
</feature>
<accession>A0A835W3Z3</accession>
<name>A0A835W3Z3_CHLIN</name>
<dbReference type="InterPro" id="IPR036640">
    <property type="entry name" value="ABC1_TM_sf"/>
</dbReference>
<evidence type="ECO:0000256" key="1">
    <source>
        <dbReference type="ARBA" id="ARBA00004128"/>
    </source>
</evidence>
<dbReference type="InterPro" id="IPR027417">
    <property type="entry name" value="P-loop_NTPase"/>
</dbReference>
<feature type="transmembrane region" description="Helical" evidence="11">
    <location>
        <begin position="353"/>
        <end position="376"/>
    </location>
</feature>
<keyword evidence="5" id="KW-0677">Repeat</keyword>
<comment type="similarity">
    <text evidence="2">Belongs to the ABC transporter superfamily. ABCC family. Conjugate transporter (TC 3.A.1.208) subfamily.</text>
</comment>
<evidence type="ECO:0000256" key="7">
    <source>
        <dbReference type="ARBA" id="ARBA00022840"/>
    </source>
</evidence>
<dbReference type="CDD" id="cd03244">
    <property type="entry name" value="ABCC_MRP_domain2"/>
    <property type="match status" value="1"/>
</dbReference>
<feature type="compositionally biased region" description="Gly residues" evidence="10">
    <location>
        <begin position="617"/>
        <end position="628"/>
    </location>
</feature>
<comment type="subcellular location">
    <subcellularLocation>
        <location evidence="1">Vacuole membrane</location>
        <topology evidence="1">Multi-pass membrane protein</topology>
    </subcellularLocation>
</comment>
<dbReference type="Gene3D" id="3.40.50.300">
    <property type="entry name" value="P-loop containing nucleotide triphosphate hydrolases"/>
    <property type="match status" value="2"/>
</dbReference>
<feature type="region of interest" description="Disordered" evidence="10">
    <location>
        <begin position="440"/>
        <end position="461"/>
    </location>
</feature>
<dbReference type="Pfam" id="PF00664">
    <property type="entry name" value="ABC_membrane"/>
    <property type="match status" value="2"/>
</dbReference>
<dbReference type="InterPro" id="IPR003593">
    <property type="entry name" value="AAA+_ATPase"/>
</dbReference>
<dbReference type="PANTHER" id="PTHR24223">
    <property type="entry name" value="ATP-BINDING CASSETTE SUB-FAMILY C"/>
    <property type="match status" value="1"/>
</dbReference>
<evidence type="ECO:0000256" key="5">
    <source>
        <dbReference type="ARBA" id="ARBA00022737"/>
    </source>
</evidence>
<dbReference type="PROSITE" id="PS50929">
    <property type="entry name" value="ABC_TM1F"/>
    <property type="match status" value="2"/>
</dbReference>
<feature type="region of interest" description="Disordered" evidence="10">
    <location>
        <begin position="55"/>
        <end position="74"/>
    </location>
</feature>
<feature type="compositionally biased region" description="Gly residues" evidence="10">
    <location>
        <begin position="691"/>
        <end position="700"/>
    </location>
</feature>
<dbReference type="FunFam" id="1.20.1560.10:FF:000010">
    <property type="entry name" value="Multidrug resistance-associated ABC transporter"/>
    <property type="match status" value="1"/>
</dbReference>
<feature type="region of interest" description="Disordered" evidence="10">
    <location>
        <begin position="1027"/>
        <end position="1097"/>
    </location>
</feature>
<evidence type="ECO:0000256" key="4">
    <source>
        <dbReference type="ARBA" id="ARBA00022692"/>
    </source>
</evidence>
<dbReference type="SMART" id="SM00382">
    <property type="entry name" value="AAA"/>
    <property type="match status" value="2"/>
</dbReference>
<feature type="region of interest" description="Disordered" evidence="10">
    <location>
        <begin position="601"/>
        <end position="632"/>
    </location>
</feature>
<reference evidence="14" key="1">
    <citation type="journal article" date="2020" name="bioRxiv">
        <title>Comparative genomics of Chlamydomonas.</title>
        <authorList>
            <person name="Craig R.J."/>
            <person name="Hasan A.R."/>
            <person name="Ness R.W."/>
            <person name="Keightley P.D."/>
        </authorList>
    </citation>
    <scope>NUCLEOTIDE SEQUENCE</scope>
    <source>
        <strain evidence="14">SAG 7.73</strain>
    </source>
</reference>
<feature type="region of interest" description="Disordered" evidence="10">
    <location>
        <begin position="668"/>
        <end position="700"/>
    </location>
</feature>
<feature type="compositionally biased region" description="Basic and acidic residues" evidence="10">
    <location>
        <begin position="604"/>
        <end position="616"/>
    </location>
</feature>
<evidence type="ECO:0000259" key="12">
    <source>
        <dbReference type="PROSITE" id="PS50893"/>
    </source>
</evidence>
<evidence type="ECO:0000256" key="9">
    <source>
        <dbReference type="ARBA" id="ARBA00023136"/>
    </source>
</evidence>
<evidence type="ECO:0000256" key="2">
    <source>
        <dbReference type="ARBA" id="ARBA00009726"/>
    </source>
</evidence>
<dbReference type="InterPro" id="IPR044746">
    <property type="entry name" value="ABCC_6TM_D1"/>
</dbReference>
<keyword evidence="4 11" id="KW-0812">Transmembrane</keyword>
<dbReference type="InterPro" id="IPR050173">
    <property type="entry name" value="ABC_transporter_C-like"/>
</dbReference>
<dbReference type="SUPFAM" id="SSF52540">
    <property type="entry name" value="P-loop containing nucleoside triphosphate hydrolases"/>
    <property type="match status" value="2"/>
</dbReference>
<gene>
    <name evidence="14" type="ORF">HXX76_006727</name>
</gene>
<feature type="domain" description="ABC transporter" evidence="12">
    <location>
        <begin position="1612"/>
        <end position="1845"/>
    </location>
</feature>
<dbReference type="PANTHER" id="PTHR24223:SF443">
    <property type="entry name" value="MULTIDRUG-RESISTANCE LIKE PROTEIN 1, ISOFORM I"/>
    <property type="match status" value="1"/>
</dbReference>
<dbReference type="GO" id="GO:0005524">
    <property type="term" value="F:ATP binding"/>
    <property type="evidence" value="ECO:0007669"/>
    <property type="project" value="UniProtKB-KW"/>
</dbReference>
<dbReference type="InterPro" id="IPR017871">
    <property type="entry name" value="ABC_transporter-like_CS"/>
</dbReference>
<proteinExistence type="inferred from homology"/>
<protein>
    <submittedName>
        <fullName evidence="14">Uncharacterized protein</fullName>
    </submittedName>
</protein>
<organism evidence="14 15">
    <name type="scientific">Chlamydomonas incerta</name>
    <dbReference type="NCBI Taxonomy" id="51695"/>
    <lineage>
        <taxon>Eukaryota</taxon>
        <taxon>Viridiplantae</taxon>
        <taxon>Chlorophyta</taxon>
        <taxon>core chlorophytes</taxon>
        <taxon>Chlorophyceae</taxon>
        <taxon>CS clade</taxon>
        <taxon>Chlamydomonadales</taxon>
        <taxon>Chlamydomonadaceae</taxon>
        <taxon>Chlamydomonas</taxon>
    </lineage>
</organism>
<comment type="caution">
    <text evidence="14">The sequence shown here is derived from an EMBL/GenBank/DDBJ whole genome shotgun (WGS) entry which is preliminary data.</text>
</comment>
<feature type="transmembrane region" description="Helical" evidence="11">
    <location>
        <begin position="1357"/>
        <end position="1374"/>
    </location>
</feature>
<feature type="transmembrane region" description="Helical" evidence="11">
    <location>
        <begin position="1411"/>
        <end position="1439"/>
    </location>
</feature>
<dbReference type="SUPFAM" id="SSF90123">
    <property type="entry name" value="ABC transporter transmembrane region"/>
    <property type="match status" value="2"/>
</dbReference>
<evidence type="ECO:0000256" key="3">
    <source>
        <dbReference type="ARBA" id="ARBA00022448"/>
    </source>
</evidence>
<evidence type="ECO:0000256" key="10">
    <source>
        <dbReference type="SAM" id="MobiDB-lite"/>
    </source>
</evidence>
<feature type="compositionally biased region" description="Polar residues" evidence="10">
    <location>
        <begin position="65"/>
        <end position="74"/>
    </location>
</feature>
<keyword evidence="8 11" id="KW-1133">Transmembrane helix</keyword>
<dbReference type="PROSITE" id="PS50893">
    <property type="entry name" value="ABC_TRANSPORTER_2"/>
    <property type="match status" value="2"/>
</dbReference>
<feature type="region of interest" description="Disordered" evidence="10">
    <location>
        <begin position="502"/>
        <end position="536"/>
    </location>
</feature>
<sequence length="1884" mass="195072">MGCDALSFLTISWFSPLLKKGWKKPLEAGDLLPLPHALTCSSAYHHFLRGLSALPDPPGSEPGPTASTNTKSPALKSTTVADCSSVSSTDAAAAAAAATGAAAHALSPEQHLHNTRALLKLIWRLHGVALRRALALIYAYQGCVFFQPLLLEQLTNQLVAHGGSDPRIWLLPVGLFLSPLLGSLCKAQSQLTMIRIQIGLRSQLTAAVYRKCLRLSAGARASMPSGRVVNLMSADVAKICDFLYPQLTFISAAPLAVVVSLIMLWFRLGWATVVGLCVLLLSTPVSNIAVRATQRHRNEMLHAADGRMKLVGQFLAGVRVIKMYAWEQPQEAEINKCRSEELRALRNMIPSKVAMQTLLYVLPQLAGVLSLLAVALTKPESLTPGRAFSSLVLFQIMRFPLLTLSTGLVELGAAIISARRITAFMGAEEQQDYVIRILQPTGTTPAPPPRPGTGSGALSASASSPALTAALPAAEPAASAAAGHSASCGTLQGATAGAGTATAYGMHGPSPLSRTEPGQLQPHHHQHSDSLKAVAVRSGSGGGAAVAAAAALGGGGGGGSGSCSGTPRSSRTGYFSTAGALAGVEPGLTVRARGFRWAAVLHPPDNKDAGGGDDGKGGGSGGGGGPKGGLRRMRSQKPFMEVVDAAGESLAAGATALGVRLQRAITRRRDLDAPEGSVPYGGGSPLDTPRGGSGGGGAANGNGNGNGYGLANSSGGAAHGRGGRDEEKMGLLAAVGGNGNGNGNGGYKVVGSSSAAATPTTVMVAYDSASSDSGSGTVPLPRLGRSVAIELQPGKLHPAEDEEEADGPAAGPFELDAVEMRVRPGELVCVVGRVGSGKSSLLAAALGEMEPNLSGPGDVVGLGGRVAYVAQTAWVLNASLADNVTLGAPLQEARWAEVVQACALGPDLELLPSGRDTEIGEKGVNLSGGQKQRLALARAMYQDADIYLLDDPLSAVDVHVGAHIFKHVVRRLVERGAAVLLVTNAVQYLPSADQILVLDGGRVVIQGTYTECMGEHLFSSMLEEFKAAQEEEGEEEGEEGEEESRSLNQEDDKDSLERGAQPSTSTPGTPTRARLRAEEQQSHPHPPASPGGIRLPSACHGVATDAVAARRASVDVVRQAAAVRQSPYGAYGSHMADLDEGNEMMDSLLRMSGDGGGGDGVDGDTAAATAADAGATAAAAPDASAAKREEKLPLLSSAAAAAAAAAAAGSGSSSSGRAGADGAAAAGPAAAVAPPAAGAPERGRITVVEDRELGQVKWRVYGAYLADFHWAAAAAMVLFWSVEQGTRLGTNAWLAHWSRDMQQRQREAAAAAAAGGAANSGMGRFTTGYLLLGAAYAVATFLRSATNNLGSYRASKLLHASTLTALMAAPLSFFEATPVGRILNRLSRDVDEMDYNLAMYQQQLGNCVMRLIATIIFLCVLQPAFIGVVVPLMVGYLLLQKYFRRTSIELQRVDAVSRSPVYANFSETMSGLDTIRAYRLQERFKSRHEGMVDTNATAYYNARVADEWLSLRLDLIGSIIVFSIAALNVALAGRTSPALVALALSEAIDLTSFLNYAVKVSALVESRYNAVERLLAYAALAPEEPPQVTHDPHRQPPHRPPGLPAWPAAGSLEFRDVVMSYRAGLDPVLRGVSFRIEDGQKVGIVGRTGSGKSSLIVALFRLVEPRQGQMLLDGIDLRSLALGPARTALSAIPQEPVLFSGSVRSNLDPFDAHSDPELWAALGVVALKDYVKTLGGLSAPVAEGGGNFSVGQRQLVCVARALLRKPRLLVADEATASVDPETDGLIQRAIRTHFKSATVLAIAHRLNTILDADLVLLMDAGRVAEFGPVQQLLASGPAPAAQGAAGSGAAGVAGGSLFARMVADAGLLPAATAAGSAALVKAVS</sequence>
<evidence type="ECO:0000256" key="11">
    <source>
        <dbReference type="SAM" id="Phobius"/>
    </source>
</evidence>
<feature type="transmembrane region" description="Helical" evidence="11">
    <location>
        <begin position="129"/>
        <end position="148"/>
    </location>
</feature>